<sequence>MAQPEDQALACPTNGERLVPSQENGAGETCLGVLRAPEPLLRLQRTWGVWQIPELDAPAAEALLELWPPGSFLVTGHEPSQVLVLRTGPSPGEVNTYQIQKLPGGVSLESSHLCMPDLPHLLAFLSASRDVLPRTLLLPPPTLGSGEQHTDTLQNGSVQLNTSERMISVVNKLYLETHRGQGTISPPETAPETTKISDPAPRNTAPHRVSWVEGPLSPEVHHPGPALASLGEEEEDYQEEGPEDVLTSHVQALARARSSYVARQFRGLQARLTSEAEGPHRPGDPATELLQDVRHLLTDLQDHLATDPNVRAIFGSRGPGIPQKNEDLGNRRTGRGFLATP</sequence>
<proteinExistence type="predicted"/>
<organism evidence="2 3">
    <name type="scientific">Myotis brandtii</name>
    <name type="common">Brandt's bat</name>
    <dbReference type="NCBI Taxonomy" id="109478"/>
    <lineage>
        <taxon>Eukaryota</taxon>
        <taxon>Metazoa</taxon>
        <taxon>Chordata</taxon>
        <taxon>Craniata</taxon>
        <taxon>Vertebrata</taxon>
        <taxon>Euteleostomi</taxon>
        <taxon>Mammalia</taxon>
        <taxon>Eutheria</taxon>
        <taxon>Laurasiatheria</taxon>
        <taxon>Chiroptera</taxon>
        <taxon>Yangochiroptera</taxon>
        <taxon>Vespertilionidae</taxon>
        <taxon>Myotis</taxon>
    </lineage>
</organism>
<feature type="region of interest" description="Disordered" evidence="1">
    <location>
        <begin position="179"/>
        <end position="240"/>
    </location>
</feature>
<reference evidence="2 3" key="1">
    <citation type="journal article" date="2013" name="Nat. Commun.">
        <title>Genome analysis reveals insights into physiology and longevity of the Brandt's bat Myotis brandtii.</title>
        <authorList>
            <person name="Seim I."/>
            <person name="Fang X."/>
            <person name="Xiong Z."/>
            <person name="Lobanov A.V."/>
            <person name="Huang Z."/>
            <person name="Ma S."/>
            <person name="Feng Y."/>
            <person name="Turanov A.A."/>
            <person name="Zhu Y."/>
            <person name="Lenz T.L."/>
            <person name="Gerashchenko M.V."/>
            <person name="Fan D."/>
            <person name="Hee Yim S."/>
            <person name="Yao X."/>
            <person name="Jordan D."/>
            <person name="Xiong Y."/>
            <person name="Ma Y."/>
            <person name="Lyapunov A.N."/>
            <person name="Chen G."/>
            <person name="Kulakova O.I."/>
            <person name="Sun Y."/>
            <person name="Lee S.G."/>
            <person name="Bronson R.T."/>
            <person name="Moskalev A.A."/>
            <person name="Sunyaev S.R."/>
            <person name="Zhang G."/>
            <person name="Krogh A."/>
            <person name="Wang J."/>
            <person name="Gladyshev V.N."/>
        </authorList>
    </citation>
    <scope>NUCLEOTIDE SEQUENCE [LARGE SCALE GENOMIC DNA]</scope>
</reference>
<protein>
    <submittedName>
        <fullName evidence="2">Ras and Rab interactor-like protein</fullName>
    </submittedName>
</protein>
<feature type="region of interest" description="Disordered" evidence="1">
    <location>
        <begin position="313"/>
        <end position="341"/>
    </location>
</feature>
<name>S7QFL0_MYOBR</name>
<dbReference type="InterPro" id="IPR036860">
    <property type="entry name" value="SH2_dom_sf"/>
</dbReference>
<dbReference type="AlphaFoldDB" id="S7QFL0"/>
<feature type="compositionally biased region" description="Polar residues" evidence="1">
    <location>
        <begin position="180"/>
        <end position="196"/>
    </location>
</feature>
<dbReference type="Gene3D" id="3.30.505.10">
    <property type="entry name" value="SH2 domain"/>
    <property type="match status" value="1"/>
</dbReference>
<feature type="region of interest" description="Disordered" evidence="1">
    <location>
        <begin position="1"/>
        <end position="23"/>
    </location>
</feature>
<dbReference type="EMBL" id="KE164781">
    <property type="protein sequence ID" value="EPQ20077.1"/>
    <property type="molecule type" value="Genomic_DNA"/>
</dbReference>
<dbReference type="Proteomes" id="UP000052978">
    <property type="component" value="Unassembled WGS sequence"/>
</dbReference>
<keyword evidence="3" id="KW-1185">Reference proteome</keyword>
<evidence type="ECO:0000313" key="3">
    <source>
        <dbReference type="Proteomes" id="UP000052978"/>
    </source>
</evidence>
<evidence type="ECO:0000256" key="1">
    <source>
        <dbReference type="SAM" id="MobiDB-lite"/>
    </source>
</evidence>
<accession>S7QFL0</accession>
<gene>
    <name evidence="2" type="ORF">D623_10003655</name>
</gene>
<evidence type="ECO:0000313" key="2">
    <source>
        <dbReference type="EMBL" id="EPQ20077.1"/>
    </source>
</evidence>
<dbReference type="eggNOG" id="KOG2320">
    <property type="taxonomic scope" value="Eukaryota"/>
</dbReference>
<dbReference type="SUPFAM" id="SSF55550">
    <property type="entry name" value="SH2 domain"/>
    <property type="match status" value="1"/>
</dbReference>
<feature type="compositionally biased region" description="Acidic residues" evidence="1">
    <location>
        <begin position="231"/>
        <end position="240"/>
    </location>
</feature>